<dbReference type="Proteomes" id="UP000198415">
    <property type="component" value="Unassembled WGS sequence"/>
</dbReference>
<proteinExistence type="predicted"/>
<dbReference type="OrthoDB" id="4288130at2"/>
<dbReference type="EMBL" id="FZNR01000003">
    <property type="protein sequence ID" value="SNR54429.1"/>
    <property type="molecule type" value="Genomic_DNA"/>
</dbReference>
<dbReference type="AlphaFoldDB" id="A0A238X996"/>
<organism evidence="1 2">
    <name type="scientific">Actinoplanes regularis</name>
    <dbReference type="NCBI Taxonomy" id="52697"/>
    <lineage>
        <taxon>Bacteria</taxon>
        <taxon>Bacillati</taxon>
        <taxon>Actinomycetota</taxon>
        <taxon>Actinomycetes</taxon>
        <taxon>Micromonosporales</taxon>
        <taxon>Micromonosporaceae</taxon>
        <taxon>Actinoplanes</taxon>
    </lineage>
</organism>
<keyword evidence="2" id="KW-1185">Reference proteome</keyword>
<reference evidence="1 2" key="1">
    <citation type="submission" date="2017-06" db="EMBL/GenBank/DDBJ databases">
        <authorList>
            <person name="Kim H.J."/>
            <person name="Triplett B.A."/>
        </authorList>
    </citation>
    <scope>NUCLEOTIDE SEQUENCE [LARGE SCALE GENOMIC DNA]</scope>
    <source>
        <strain evidence="1 2">DSM 43151</strain>
    </source>
</reference>
<evidence type="ECO:0000313" key="2">
    <source>
        <dbReference type="Proteomes" id="UP000198415"/>
    </source>
</evidence>
<protein>
    <submittedName>
        <fullName evidence="1">Uncharacterized protein</fullName>
    </submittedName>
</protein>
<gene>
    <name evidence="1" type="ORF">SAMN06264365_103115</name>
</gene>
<sequence length="150" mass="15720">MTGAWRSPGAWLGLIGALLLALVAAAAVSPAVRAELRASFTRLPSEYTELYFTRNPSIGGTARAPVVTVPVSLMRHGAADITFTVRVVVTARNKGTAQPAVEKTVDASPGTAASVSFDVKAARDTAYVVDVTLPGHSQTLHYLLDTKDDA</sequence>
<evidence type="ECO:0000313" key="1">
    <source>
        <dbReference type="EMBL" id="SNR54429.1"/>
    </source>
</evidence>
<accession>A0A238X996</accession>
<dbReference type="RefSeq" id="WP_089292776.1">
    <property type="nucleotide sequence ID" value="NZ_BOMU01000040.1"/>
</dbReference>
<name>A0A238X996_9ACTN</name>